<keyword evidence="2" id="KW-1133">Transmembrane helix</keyword>
<keyword evidence="2" id="KW-0472">Membrane</keyword>
<dbReference type="RefSeq" id="WP_064263378.1">
    <property type="nucleotide sequence ID" value="NZ_CP162538.1"/>
</dbReference>
<evidence type="ECO:0000256" key="2">
    <source>
        <dbReference type="SAM" id="Phobius"/>
    </source>
</evidence>
<reference evidence="3" key="2">
    <citation type="submission" date="2023-03" db="EMBL/GenBank/DDBJ databases">
        <authorList>
            <person name="Vazquez L."/>
            <person name="Rodriguez J."/>
            <person name="Mayo B."/>
            <person name="Florez A.B."/>
        </authorList>
    </citation>
    <scope>NUCLEOTIDE SEQUENCE</scope>
    <source>
        <strain evidence="3">5A3I</strain>
    </source>
</reference>
<protein>
    <submittedName>
        <fullName evidence="3">Uncharacterized protein</fullName>
    </submittedName>
</protein>
<dbReference type="Proteomes" id="UP001174037">
    <property type="component" value="Unassembled WGS sequence"/>
</dbReference>
<keyword evidence="2" id="KW-0812">Transmembrane</keyword>
<reference evidence="3" key="1">
    <citation type="journal article" date="2023" name="Int. J. Mol. Sci.">
        <title>Antibiotic Resistance/Susceptibility Profiles of Staphylococcus equorum Strains from Cheese, and Genome Analysis for Antibiotic Resistance Genes.</title>
        <authorList>
            <person name="Vazquez L."/>
            <person name="Srednik M.E."/>
            <person name="Rodriguez J."/>
            <person name="Florez A.B."/>
            <person name="Mayo B."/>
        </authorList>
    </citation>
    <scope>NUCLEOTIDE SEQUENCE</scope>
    <source>
        <strain evidence="3">5A3I</strain>
    </source>
</reference>
<evidence type="ECO:0000313" key="3">
    <source>
        <dbReference type="EMBL" id="MDK9867068.1"/>
    </source>
</evidence>
<sequence length="70" mass="8366">MKKKNNQQNILNNYSGSREEVEIHEQRIKEYRQKNKKKLKNRIIVFSALLITVLAMGIYVIKYINGKEEK</sequence>
<comment type="caution">
    <text evidence="3">The sequence shown here is derived from an EMBL/GenBank/DDBJ whole genome shotgun (WGS) entry which is preliminary data.</text>
</comment>
<feature type="transmembrane region" description="Helical" evidence="2">
    <location>
        <begin position="43"/>
        <end position="64"/>
    </location>
</feature>
<proteinExistence type="predicted"/>
<evidence type="ECO:0000256" key="1">
    <source>
        <dbReference type="SAM" id="Coils"/>
    </source>
</evidence>
<organism evidence="3 4">
    <name type="scientific">Staphylococcus equorum</name>
    <dbReference type="NCBI Taxonomy" id="246432"/>
    <lineage>
        <taxon>Bacteria</taxon>
        <taxon>Bacillati</taxon>
        <taxon>Bacillota</taxon>
        <taxon>Bacilli</taxon>
        <taxon>Bacillales</taxon>
        <taxon>Staphylococcaceae</taxon>
        <taxon>Staphylococcus</taxon>
    </lineage>
</organism>
<dbReference type="EMBL" id="JARGCK010000021">
    <property type="protein sequence ID" value="MDK9867068.1"/>
    <property type="molecule type" value="Genomic_DNA"/>
</dbReference>
<evidence type="ECO:0000313" key="4">
    <source>
        <dbReference type="Proteomes" id="UP001174037"/>
    </source>
</evidence>
<name>A0AAW7AJT8_9STAP</name>
<keyword evidence="1" id="KW-0175">Coiled coil</keyword>
<gene>
    <name evidence="3" type="ORF">P1A27_14145</name>
</gene>
<dbReference type="AlphaFoldDB" id="A0AAW7AJT8"/>
<accession>A0AAW7AJT8</accession>
<feature type="coiled-coil region" evidence="1">
    <location>
        <begin position="14"/>
        <end position="41"/>
    </location>
</feature>